<protein>
    <submittedName>
        <fullName evidence="3">Uncharacterized protein</fullName>
    </submittedName>
</protein>
<dbReference type="Proteomes" id="UP000018208">
    <property type="component" value="Unassembled WGS sequence"/>
</dbReference>
<proteinExistence type="predicted"/>
<dbReference type="AlphaFoldDB" id="V6LDC9"/>
<evidence type="ECO:0000256" key="2">
    <source>
        <dbReference type="SAM" id="MobiDB-lite"/>
    </source>
</evidence>
<dbReference type="EMBL" id="KI546168">
    <property type="protein sequence ID" value="EST41661.1"/>
    <property type="molecule type" value="Genomic_DNA"/>
</dbReference>
<reference evidence="3 4" key="1">
    <citation type="journal article" date="2014" name="PLoS Genet.">
        <title>The Genome of Spironucleus salmonicida Highlights a Fish Pathogen Adapted to Fluctuating Environments.</title>
        <authorList>
            <person name="Xu F."/>
            <person name="Jerlstrom-Hultqvist J."/>
            <person name="Einarsson E."/>
            <person name="Astvaldsson A."/>
            <person name="Svard S.G."/>
            <person name="Andersson J.O."/>
        </authorList>
    </citation>
    <scope>NUCLEOTIDE SEQUENCE</scope>
    <source>
        <strain evidence="4">ATCC 50377</strain>
    </source>
</reference>
<accession>V6LDC9</accession>
<dbReference type="VEuPathDB" id="GiardiaDB:SS50377_23164"/>
<gene>
    <name evidence="3" type="ORF">SS50377_18749</name>
    <name evidence="4" type="ORF">SS50377_23164</name>
</gene>
<sequence>MDFNLNDILSSLNMKNLCLDNLKDSRQELIYDKESTQLTTEVLQNIGINIQEQGELQAKITHSQKDQQQNQSLSQNQQRQQAKPSKFQTNLIYRNSSKLQSPILPVKTQANVRNQVKNSEIMQQFQRKQQNETRFQEIRDQVRQEMEAKKLIEESKLKQLKLIENSKFQNSKFLEITQKQAKKQIEEAQQRERDAKCQILIINEDLKRKVKCMTIIKNKYFLLKHNSEKIIYKHNARLQRKIMNYIVESIKNVNLQKEIQMQKVKQDQQTKLYLDAIQMQNFYLQKKLFKLFLRLGRVKRSQQRISSEQQERIDKIDKFMSKFENLDSVLESNVKQQADIQKEVEILKTQKTVKLTQKLNIPQQKNIQQSTIKQEEQPNLIETIINDPNQSKCQQHSKEIIKPVTKLKPYKAPQKPQYLLQMEEREQKRKLIKEQKQQLEKDKKKQSEEKMELEKIQQKQTIIDNQYKAECHYGYQYLIIYPLSLWRKKFVQLQMIEKNVINKNKYNLLKNTFSQTIQLNKNQKINQNQLTTILLTNFNKCILSYQSLLVLNIFKKNLYLSQLNIIKAQSTANSCVLKKYFYLVYNAYRNAESDHIQASIPQRNLVLLKASIFTWKRSIQLLKRRIKAEQYAERQIQKLEFNMVQFENIIDRNFNRVWDNKHPLEKTFHNLCDTILEDEQIFIQNLKNFGQQAIFELDIIYL</sequence>
<keyword evidence="5" id="KW-1185">Reference proteome</keyword>
<evidence type="ECO:0000313" key="3">
    <source>
        <dbReference type="EMBL" id="EST41661.1"/>
    </source>
</evidence>
<evidence type="ECO:0000313" key="4">
    <source>
        <dbReference type="EMBL" id="KAH0575529.1"/>
    </source>
</evidence>
<organism evidence="3">
    <name type="scientific">Spironucleus salmonicida</name>
    <dbReference type="NCBI Taxonomy" id="348837"/>
    <lineage>
        <taxon>Eukaryota</taxon>
        <taxon>Metamonada</taxon>
        <taxon>Diplomonadida</taxon>
        <taxon>Hexamitidae</taxon>
        <taxon>Hexamitinae</taxon>
        <taxon>Spironucleus</taxon>
    </lineage>
</organism>
<reference evidence="4" key="2">
    <citation type="submission" date="2020-12" db="EMBL/GenBank/DDBJ databases">
        <title>New Spironucleus salmonicida genome in near-complete chromosomes.</title>
        <authorList>
            <person name="Xu F."/>
            <person name="Kurt Z."/>
            <person name="Jimenez-Gonzalez A."/>
            <person name="Astvaldsson A."/>
            <person name="Andersson J.O."/>
            <person name="Svard S.G."/>
        </authorList>
    </citation>
    <scope>NUCLEOTIDE SEQUENCE</scope>
    <source>
        <strain evidence="4">ATCC 50377</strain>
    </source>
</reference>
<feature type="region of interest" description="Disordered" evidence="2">
    <location>
        <begin position="61"/>
        <end position="88"/>
    </location>
</feature>
<feature type="coiled-coil region" evidence="1">
    <location>
        <begin position="171"/>
        <end position="198"/>
    </location>
</feature>
<feature type="coiled-coil region" evidence="1">
    <location>
        <begin position="422"/>
        <end position="459"/>
    </location>
</feature>
<evidence type="ECO:0000313" key="5">
    <source>
        <dbReference type="Proteomes" id="UP000018208"/>
    </source>
</evidence>
<evidence type="ECO:0000256" key="1">
    <source>
        <dbReference type="SAM" id="Coils"/>
    </source>
</evidence>
<name>V6LDC9_9EUKA</name>
<feature type="compositionally biased region" description="Low complexity" evidence="2">
    <location>
        <begin position="66"/>
        <end position="81"/>
    </location>
</feature>
<keyword evidence="1" id="KW-0175">Coiled coil</keyword>
<dbReference type="EMBL" id="AUWU02000003">
    <property type="protein sequence ID" value="KAH0575529.1"/>
    <property type="molecule type" value="Genomic_DNA"/>
</dbReference>